<organism evidence="6 7">
    <name type="scientific">Flagellimonas hymeniacidonis</name>
    <dbReference type="NCBI Taxonomy" id="2603628"/>
    <lineage>
        <taxon>Bacteria</taxon>
        <taxon>Pseudomonadati</taxon>
        <taxon>Bacteroidota</taxon>
        <taxon>Flavobacteriia</taxon>
        <taxon>Flavobacteriales</taxon>
        <taxon>Flavobacteriaceae</taxon>
        <taxon>Flagellimonas</taxon>
    </lineage>
</organism>
<accession>A0A5C8V5J9</accession>
<dbReference type="GO" id="GO:0050660">
    <property type="term" value="F:flavin adenine dinucleotide binding"/>
    <property type="evidence" value="ECO:0007669"/>
    <property type="project" value="InterPro"/>
</dbReference>
<evidence type="ECO:0000256" key="2">
    <source>
        <dbReference type="ARBA" id="ARBA00022630"/>
    </source>
</evidence>
<dbReference type="PANTHER" id="PTHR10961">
    <property type="entry name" value="PEROXISOMAL SARCOSINE OXIDASE"/>
    <property type="match status" value="1"/>
</dbReference>
<sequence>MKKYDILVIGGGIYGITAAVELAQRKYSVGLINPDTIPHHMAASTDVTKAVRMEYGSDKEYFKMVEMSIEKWHSWNDFFDEKLYHEVGFLMLCKDSIESEKHTFEKHSYQNLLEAGYASDRLDAKGISERFPAVNTAEYIDANFNSKAGYADSALTVQKLADYARSLGVVIHEGQTAASFEVNNGRLTAVNTKEGETFQCGHALVAAGAHTPILLPELQPFMKSTGHPVFWLRPKNPANFIPPRFSVFTADISNSGWYGFPFLEKQGIVKIAKHSNGTPVHPENDDRQVTDAEVADMRSFVKMTFPELEHAPLVFTRRCLYIDTLDGHFWIDNHPDIKGLSVSTGGSGHGLKMAPLLGAMAADMIEGKSHMFSERYRWRHLSSDTSQVEEARYVINRKL</sequence>
<evidence type="ECO:0000259" key="5">
    <source>
        <dbReference type="Pfam" id="PF01266"/>
    </source>
</evidence>
<proteinExistence type="predicted"/>
<evidence type="ECO:0000256" key="4">
    <source>
        <dbReference type="ARBA" id="ARBA00023002"/>
    </source>
</evidence>
<gene>
    <name evidence="6" type="ORF">FVB32_15930</name>
</gene>
<dbReference type="PANTHER" id="PTHR10961:SF46">
    <property type="entry name" value="PEROXISOMAL SARCOSINE OXIDASE"/>
    <property type="match status" value="1"/>
</dbReference>
<dbReference type="Pfam" id="PF01266">
    <property type="entry name" value="DAO"/>
    <property type="match status" value="1"/>
</dbReference>
<evidence type="ECO:0000313" key="7">
    <source>
        <dbReference type="Proteomes" id="UP000321456"/>
    </source>
</evidence>
<dbReference type="InterPro" id="IPR006076">
    <property type="entry name" value="FAD-dep_OxRdtase"/>
</dbReference>
<comment type="cofactor">
    <cofactor evidence="1">
        <name>FAD</name>
        <dbReference type="ChEBI" id="CHEBI:57692"/>
    </cofactor>
</comment>
<keyword evidence="4" id="KW-0560">Oxidoreductase</keyword>
<dbReference type="Proteomes" id="UP000321456">
    <property type="component" value="Unassembled WGS sequence"/>
</dbReference>
<dbReference type="Gene3D" id="3.50.50.60">
    <property type="entry name" value="FAD/NAD(P)-binding domain"/>
    <property type="match status" value="1"/>
</dbReference>
<feature type="domain" description="FAD dependent oxidoreductase" evidence="5">
    <location>
        <begin position="5"/>
        <end position="364"/>
    </location>
</feature>
<dbReference type="GO" id="GO:0008115">
    <property type="term" value="F:sarcosine oxidase activity"/>
    <property type="evidence" value="ECO:0007669"/>
    <property type="project" value="TreeGrafter"/>
</dbReference>
<keyword evidence="3" id="KW-0274">FAD</keyword>
<dbReference type="RefSeq" id="WP_147744819.1">
    <property type="nucleotide sequence ID" value="NZ_VRUR01000002.1"/>
</dbReference>
<dbReference type="AlphaFoldDB" id="A0A5C8V5J9"/>
<keyword evidence="2" id="KW-0285">Flavoprotein</keyword>
<evidence type="ECO:0000256" key="3">
    <source>
        <dbReference type="ARBA" id="ARBA00022827"/>
    </source>
</evidence>
<dbReference type="SUPFAM" id="SSF54373">
    <property type="entry name" value="FAD-linked reductases, C-terminal domain"/>
    <property type="match status" value="1"/>
</dbReference>
<reference evidence="6 7" key="1">
    <citation type="submission" date="2019-08" db="EMBL/GenBank/DDBJ databases">
        <title>Professor.</title>
        <authorList>
            <person name="Park J.S."/>
        </authorList>
    </citation>
    <scope>NUCLEOTIDE SEQUENCE [LARGE SCALE GENOMIC DNA]</scope>
    <source>
        <strain evidence="6 7">176CP5-101</strain>
    </source>
</reference>
<dbReference type="EMBL" id="VRUR01000002">
    <property type="protein sequence ID" value="TXN36048.1"/>
    <property type="molecule type" value="Genomic_DNA"/>
</dbReference>
<comment type="caution">
    <text evidence="6">The sequence shown here is derived from an EMBL/GenBank/DDBJ whole genome shotgun (WGS) entry which is preliminary data.</text>
</comment>
<dbReference type="Gene3D" id="3.30.9.10">
    <property type="entry name" value="D-Amino Acid Oxidase, subunit A, domain 2"/>
    <property type="match status" value="1"/>
</dbReference>
<name>A0A5C8V5J9_9FLAO</name>
<evidence type="ECO:0000313" key="6">
    <source>
        <dbReference type="EMBL" id="TXN36048.1"/>
    </source>
</evidence>
<protein>
    <submittedName>
        <fullName evidence="6">FAD-dependent oxidoreductase</fullName>
    </submittedName>
</protein>
<dbReference type="SUPFAM" id="SSF51905">
    <property type="entry name" value="FAD/NAD(P)-binding domain"/>
    <property type="match status" value="1"/>
</dbReference>
<keyword evidence="7" id="KW-1185">Reference proteome</keyword>
<dbReference type="InterPro" id="IPR045170">
    <property type="entry name" value="MTOX"/>
</dbReference>
<dbReference type="InterPro" id="IPR036188">
    <property type="entry name" value="FAD/NAD-bd_sf"/>
</dbReference>
<evidence type="ECO:0000256" key="1">
    <source>
        <dbReference type="ARBA" id="ARBA00001974"/>
    </source>
</evidence>